<evidence type="ECO:0000313" key="1">
    <source>
        <dbReference type="EMBL" id="KAF0734174.1"/>
    </source>
</evidence>
<dbReference type="VEuPathDB" id="FungiDB:AeMF1_013314"/>
<gene>
    <name evidence="1" type="ORF">Ae201684_009041</name>
</gene>
<dbReference type="SUPFAM" id="SSF48403">
    <property type="entry name" value="Ankyrin repeat"/>
    <property type="match status" value="1"/>
</dbReference>
<sequence length="461" mass="53560">MVSLDERNTVRSLKQIDMECALAVLRSEELLRVITCYQDGLYGDMGPLVNELRWPNDFFTRMDLETTLPDLISYYHWILDPWIAKHRSGPGLGLVLNTLRKDTLCSVLVMEAVLYSRLDILHEIHRTAVNEDRPDQFTGWALHYAILSNNLAIVECLWAKTYYVCREETRLHVIQQGNLHLLEWLHAHDPCGYTCSVQDMDVAALCGHLHIVQWLHEYHTEGCTKAAMNLAARNGHLHIIQWLHEHRNEGCTVHAMDWAAWRGHLHVVKWLHEHRREGCSVNALVLAHEAHQTDIVEWLLMHRRSDVLQPNAMVQAARRGNLALIQWLHLQIPEGWSTRIMDEAAMGGHLELVRWLHANRSEGCTTSAMDTALDRGHWTVVQWLHLNRREGCSSKALERAVQVANLDVLEWLHHHAKYVWSTEKRSQSHRTVESSRFRCIDIKCKLTLFKLVQIVWLKHRP</sequence>
<reference evidence="1 2" key="1">
    <citation type="submission" date="2019-07" db="EMBL/GenBank/DDBJ databases">
        <title>Genomics analysis of Aphanomyces spp. identifies a new class of oomycete effector associated with host adaptation.</title>
        <authorList>
            <person name="Gaulin E."/>
        </authorList>
    </citation>
    <scope>NUCLEOTIDE SEQUENCE [LARGE SCALE GENOMIC DNA]</scope>
    <source>
        <strain evidence="1 2">ATCC 201684</strain>
    </source>
</reference>
<dbReference type="AlphaFoldDB" id="A0A6G0X2X9"/>
<evidence type="ECO:0000313" key="2">
    <source>
        <dbReference type="Proteomes" id="UP000481153"/>
    </source>
</evidence>
<dbReference type="PANTHER" id="PTHR46586:SF3">
    <property type="entry name" value="ANKYRIN REPEAT-CONTAINING PROTEIN"/>
    <property type="match status" value="1"/>
</dbReference>
<accession>A0A6G0X2X9</accession>
<dbReference type="EMBL" id="VJMJ01000117">
    <property type="protein sequence ID" value="KAF0734174.1"/>
    <property type="molecule type" value="Genomic_DNA"/>
</dbReference>
<dbReference type="InterPro" id="IPR036770">
    <property type="entry name" value="Ankyrin_rpt-contain_sf"/>
</dbReference>
<keyword evidence="2" id="KW-1185">Reference proteome</keyword>
<dbReference type="Proteomes" id="UP000481153">
    <property type="component" value="Unassembled WGS sequence"/>
</dbReference>
<dbReference type="PANTHER" id="PTHR46586">
    <property type="entry name" value="ANKYRIN REPEAT-CONTAINING PROTEIN"/>
    <property type="match status" value="1"/>
</dbReference>
<dbReference type="InterPro" id="IPR002110">
    <property type="entry name" value="Ankyrin_rpt"/>
</dbReference>
<proteinExistence type="predicted"/>
<dbReference type="Pfam" id="PF12796">
    <property type="entry name" value="Ank_2"/>
    <property type="match status" value="1"/>
</dbReference>
<comment type="caution">
    <text evidence="1">The sequence shown here is derived from an EMBL/GenBank/DDBJ whole genome shotgun (WGS) entry which is preliminary data.</text>
</comment>
<name>A0A6G0X2X9_9STRA</name>
<dbReference type="Gene3D" id="1.25.40.20">
    <property type="entry name" value="Ankyrin repeat-containing domain"/>
    <property type="match status" value="3"/>
</dbReference>
<protein>
    <submittedName>
        <fullName evidence="1">Uncharacterized protein</fullName>
    </submittedName>
</protein>
<organism evidence="1 2">
    <name type="scientific">Aphanomyces euteiches</name>
    <dbReference type="NCBI Taxonomy" id="100861"/>
    <lineage>
        <taxon>Eukaryota</taxon>
        <taxon>Sar</taxon>
        <taxon>Stramenopiles</taxon>
        <taxon>Oomycota</taxon>
        <taxon>Saprolegniomycetes</taxon>
        <taxon>Saprolegniales</taxon>
        <taxon>Verrucalvaceae</taxon>
        <taxon>Aphanomyces</taxon>
    </lineage>
</organism>
<dbReference type="InterPro" id="IPR052050">
    <property type="entry name" value="SecEffector_AnkRepeat"/>
</dbReference>
<dbReference type="Pfam" id="PF13637">
    <property type="entry name" value="Ank_4"/>
    <property type="match status" value="1"/>
</dbReference>